<dbReference type="RefSeq" id="WP_344754321.1">
    <property type="nucleotide sequence ID" value="NZ_BAABBW010000003.1"/>
</dbReference>
<comment type="caution">
    <text evidence="1">The sequence shown here is derived from an EMBL/GenBank/DDBJ whole genome shotgun (WGS) entry which is preliminary data.</text>
</comment>
<evidence type="ECO:0000313" key="1">
    <source>
        <dbReference type="EMBL" id="GAA4175859.1"/>
    </source>
</evidence>
<sequence>MSAPGPVQIMHELPEDLFWIRMWQDAFRAQCEVSRRWMRKADEARAEVARLIELQEAS</sequence>
<keyword evidence="2" id="KW-1185">Reference proteome</keyword>
<name>A0ABP8A1U3_9MICO</name>
<evidence type="ECO:0000313" key="2">
    <source>
        <dbReference type="Proteomes" id="UP001501079"/>
    </source>
</evidence>
<dbReference type="Proteomes" id="UP001501079">
    <property type="component" value="Unassembled WGS sequence"/>
</dbReference>
<proteinExistence type="predicted"/>
<gene>
    <name evidence="1" type="ORF">GCM10022287_22120</name>
</gene>
<organism evidence="1 2">
    <name type="scientific">Gryllotalpicola koreensis</name>
    <dbReference type="NCBI Taxonomy" id="993086"/>
    <lineage>
        <taxon>Bacteria</taxon>
        <taxon>Bacillati</taxon>
        <taxon>Actinomycetota</taxon>
        <taxon>Actinomycetes</taxon>
        <taxon>Micrococcales</taxon>
        <taxon>Microbacteriaceae</taxon>
        <taxon>Gryllotalpicola</taxon>
    </lineage>
</organism>
<dbReference type="EMBL" id="BAABBW010000003">
    <property type="protein sequence ID" value="GAA4175859.1"/>
    <property type="molecule type" value="Genomic_DNA"/>
</dbReference>
<accession>A0ABP8A1U3</accession>
<protein>
    <submittedName>
        <fullName evidence="1">Uncharacterized protein</fullName>
    </submittedName>
</protein>
<reference evidence="2" key="1">
    <citation type="journal article" date="2019" name="Int. J. Syst. Evol. Microbiol.">
        <title>The Global Catalogue of Microorganisms (GCM) 10K type strain sequencing project: providing services to taxonomists for standard genome sequencing and annotation.</title>
        <authorList>
            <consortium name="The Broad Institute Genomics Platform"/>
            <consortium name="The Broad Institute Genome Sequencing Center for Infectious Disease"/>
            <person name="Wu L."/>
            <person name="Ma J."/>
        </authorList>
    </citation>
    <scope>NUCLEOTIDE SEQUENCE [LARGE SCALE GENOMIC DNA]</scope>
    <source>
        <strain evidence="2">JCM 17591</strain>
    </source>
</reference>